<dbReference type="EMBL" id="JAXOVC010000002">
    <property type="protein sequence ID" value="KAK4505450.1"/>
    <property type="molecule type" value="Genomic_DNA"/>
</dbReference>
<feature type="region of interest" description="Disordered" evidence="5">
    <location>
        <begin position="409"/>
        <end position="428"/>
    </location>
</feature>
<feature type="transmembrane region" description="Helical" evidence="6">
    <location>
        <begin position="106"/>
        <end position="128"/>
    </location>
</feature>
<dbReference type="Pfam" id="PF11970">
    <property type="entry name" value="GPR_Gpa2_C"/>
    <property type="match status" value="1"/>
</dbReference>
<keyword evidence="2 6" id="KW-0812">Transmembrane</keyword>
<proteinExistence type="predicted"/>
<feature type="transmembrane region" description="Helical" evidence="6">
    <location>
        <begin position="190"/>
        <end position="212"/>
    </location>
</feature>
<evidence type="ECO:0000313" key="8">
    <source>
        <dbReference type="EMBL" id="KAK4505450.1"/>
    </source>
</evidence>
<protein>
    <recommendedName>
        <fullName evidence="7">G protein-coupled receptor GPR1/2/3 C-terminal domain-containing protein</fullName>
    </recommendedName>
</protein>
<feature type="transmembrane region" description="Helical" evidence="6">
    <location>
        <begin position="64"/>
        <end position="86"/>
    </location>
</feature>
<feature type="region of interest" description="Disordered" evidence="5">
    <location>
        <begin position="374"/>
        <end position="398"/>
    </location>
</feature>
<dbReference type="Proteomes" id="UP001305779">
    <property type="component" value="Unassembled WGS sequence"/>
</dbReference>
<feature type="domain" description="G protein-coupled receptor GPR1/2/3 C-terminal" evidence="7">
    <location>
        <begin position="227"/>
        <end position="293"/>
    </location>
</feature>
<keyword evidence="3 6" id="KW-1133">Transmembrane helix</keyword>
<evidence type="ECO:0000256" key="4">
    <source>
        <dbReference type="ARBA" id="ARBA00023136"/>
    </source>
</evidence>
<evidence type="ECO:0000256" key="1">
    <source>
        <dbReference type="ARBA" id="ARBA00004141"/>
    </source>
</evidence>
<accession>A0ABR0EW05</accession>
<dbReference type="Gene3D" id="1.20.1070.10">
    <property type="entry name" value="Rhodopsin 7-helix transmembrane proteins"/>
    <property type="match status" value="1"/>
</dbReference>
<organism evidence="8 9">
    <name type="scientific">Zasmidium cellare</name>
    <name type="common">Wine cellar mold</name>
    <name type="synonym">Racodium cellare</name>
    <dbReference type="NCBI Taxonomy" id="395010"/>
    <lineage>
        <taxon>Eukaryota</taxon>
        <taxon>Fungi</taxon>
        <taxon>Dikarya</taxon>
        <taxon>Ascomycota</taxon>
        <taxon>Pezizomycotina</taxon>
        <taxon>Dothideomycetes</taxon>
        <taxon>Dothideomycetidae</taxon>
        <taxon>Mycosphaerellales</taxon>
        <taxon>Mycosphaerellaceae</taxon>
        <taxon>Zasmidium</taxon>
    </lineage>
</organism>
<comment type="subcellular location">
    <subcellularLocation>
        <location evidence="1">Membrane</location>
        <topology evidence="1">Multi-pass membrane protein</topology>
    </subcellularLocation>
</comment>
<evidence type="ECO:0000313" key="9">
    <source>
        <dbReference type="Proteomes" id="UP001305779"/>
    </source>
</evidence>
<dbReference type="PANTHER" id="PTHR23112:SF37">
    <property type="entry name" value="G PROTEIN-COUPLED RECEPTOR GPR1"/>
    <property type="match status" value="1"/>
</dbReference>
<evidence type="ECO:0000256" key="3">
    <source>
        <dbReference type="ARBA" id="ARBA00022989"/>
    </source>
</evidence>
<gene>
    <name evidence="8" type="ORF">PRZ48_003413</name>
</gene>
<reference evidence="8 9" key="1">
    <citation type="journal article" date="2023" name="G3 (Bethesda)">
        <title>A chromosome-level genome assembly of Zasmidium syzygii isolated from banana leaves.</title>
        <authorList>
            <person name="van Westerhoven A.C."/>
            <person name="Mehrabi R."/>
            <person name="Talebi R."/>
            <person name="Steentjes M.B.F."/>
            <person name="Corcolon B."/>
            <person name="Chong P.A."/>
            <person name="Kema G.H.J."/>
            <person name="Seidl M.F."/>
        </authorList>
    </citation>
    <scope>NUCLEOTIDE SEQUENCE [LARGE SCALE GENOMIC DNA]</scope>
    <source>
        <strain evidence="8 9">P124</strain>
    </source>
</reference>
<feature type="transmembrane region" description="Helical" evidence="6">
    <location>
        <begin position="233"/>
        <end position="253"/>
    </location>
</feature>
<evidence type="ECO:0000256" key="5">
    <source>
        <dbReference type="SAM" id="MobiDB-lite"/>
    </source>
</evidence>
<feature type="transmembrane region" description="Helical" evidence="6">
    <location>
        <begin position="140"/>
        <end position="162"/>
    </location>
</feature>
<dbReference type="PANTHER" id="PTHR23112">
    <property type="entry name" value="G PROTEIN-COUPLED RECEPTOR 157-RELATED"/>
    <property type="match status" value="1"/>
</dbReference>
<dbReference type="SUPFAM" id="SSF81321">
    <property type="entry name" value="Family A G protein-coupled receptor-like"/>
    <property type="match status" value="1"/>
</dbReference>
<dbReference type="InterPro" id="IPR022596">
    <property type="entry name" value="GPR1/2/3_C"/>
</dbReference>
<evidence type="ECO:0000259" key="7">
    <source>
        <dbReference type="Pfam" id="PF11970"/>
    </source>
</evidence>
<name>A0ABR0EW05_ZASCE</name>
<comment type="caution">
    <text evidence="8">The sequence shown here is derived from an EMBL/GenBank/DDBJ whole genome shotgun (WGS) entry which is preliminary data.</text>
</comment>
<feature type="transmembrane region" description="Helical" evidence="6">
    <location>
        <begin position="21"/>
        <end position="44"/>
    </location>
</feature>
<feature type="compositionally biased region" description="Basic and acidic residues" evidence="5">
    <location>
        <begin position="417"/>
        <end position="428"/>
    </location>
</feature>
<keyword evidence="9" id="KW-1185">Reference proteome</keyword>
<keyword evidence="4 6" id="KW-0472">Membrane</keyword>
<evidence type="ECO:0000256" key="6">
    <source>
        <dbReference type="SAM" id="Phobius"/>
    </source>
</evidence>
<sequence>MERSTSPADSSGTLSPLPAELYRGLTAVTVLAFLSLITTAVLFVHLSWRFITWKHRGHARINQYVALLLNLVLADLQQAIGFSLNVEWVMNDGITVLTPTCWTQGWFLNAGDVGGAVFTFAMAVHLFADIVFDRRLGHTPFLISIVALWVFNYFLATIGILLHPADFYMRAGPWCWIQEKYMDERIWYHYLWILAVEFATLLLYSLMFVVLWRRVRGFFYADSDISRIRAESAARSIIAYPLIYVVCTLPAVIGRLRIIAGEKVGFTEFSVIGVMLCSNGWLDVLVYSITRKSLIFGPAMPSGEVHGLETFSTWNRTRGRADHRCRTVTTIEAGPSGAEDISHPETVHIKNDSVERLFSVGGRIKAETVVHVESTPNTDGEEFVERTTSEADAQSFGSFERQVHLDMDAIDSPQEIRMNDVPENDSVR</sequence>
<evidence type="ECO:0000256" key="2">
    <source>
        <dbReference type="ARBA" id="ARBA00022692"/>
    </source>
</evidence>